<dbReference type="EMBL" id="BAABGM010000007">
    <property type="protein sequence ID" value="GAA4401433.1"/>
    <property type="molecule type" value="Genomic_DNA"/>
</dbReference>
<comment type="caution">
    <text evidence="2">The sequence shown here is derived from an EMBL/GenBank/DDBJ whole genome shotgun (WGS) entry which is preliminary data.</text>
</comment>
<gene>
    <name evidence="2" type="ORF">GCM10023168_11040</name>
</gene>
<sequence length="328" mass="34927">MAQSLRPRAARAMIEPVDTRDTLDRAIADDHEAEHLRARLAGLREEAAAARADLVRLRDRHLAEEDDVRSLEGLSLTAVLAAVRGTRTGALDRERAEEVAARYAVQSATAHLQAVEDRREDVDRRLARLGDTAARREAALQEHARALQASGQVAPAGLDAVLDELAEARAQASDLEQAREAGIRAATALDAALRELGSADSWSAYDTWLGGGLVSSALTHDRIDGAGRRIAQAQEALVDLARELDDVDGLTGLRADLGISPTARTLDVWFDNAVSDLSVRSSIKDGAGRVAAAAAAVREAMQGLAVRGAALDERITALRARRDALLAG</sequence>
<name>A0ABP8K755_9MICO</name>
<evidence type="ECO:0000313" key="3">
    <source>
        <dbReference type="Proteomes" id="UP001500945"/>
    </source>
</evidence>
<evidence type="ECO:0000256" key="1">
    <source>
        <dbReference type="SAM" id="Coils"/>
    </source>
</evidence>
<protein>
    <submittedName>
        <fullName evidence="2">Uncharacterized protein</fullName>
    </submittedName>
</protein>
<organism evidence="2 3">
    <name type="scientific">Fodinibacter luteus</name>
    <dbReference type="NCBI Taxonomy" id="552064"/>
    <lineage>
        <taxon>Bacteria</taxon>
        <taxon>Bacillati</taxon>
        <taxon>Actinomycetota</taxon>
        <taxon>Actinomycetes</taxon>
        <taxon>Micrococcales</taxon>
        <taxon>Intrasporangiaceae</taxon>
        <taxon>Fodinibacter (ex Wang et al. 2009)</taxon>
    </lineage>
</organism>
<reference evidence="3" key="1">
    <citation type="journal article" date="2019" name="Int. J. Syst. Evol. Microbiol.">
        <title>The Global Catalogue of Microorganisms (GCM) 10K type strain sequencing project: providing services to taxonomists for standard genome sequencing and annotation.</title>
        <authorList>
            <consortium name="The Broad Institute Genomics Platform"/>
            <consortium name="The Broad Institute Genome Sequencing Center for Infectious Disease"/>
            <person name="Wu L."/>
            <person name="Ma J."/>
        </authorList>
    </citation>
    <scope>NUCLEOTIDE SEQUENCE [LARGE SCALE GENOMIC DNA]</scope>
    <source>
        <strain evidence="3">JCM 17809</strain>
    </source>
</reference>
<proteinExistence type="predicted"/>
<accession>A0ABP8K755</accession>
<dbReference type="Proteomes" id="UP001500945">
    <property type="component" value="Unassembled WGS sequence"/>
</dbReference>
<evidence type="ECO:0000313" key="2">
    <source>
        <dbReference type="EMBL" id="GAA4401433.1"/>
    </source>
</evidence>
<feature type="coiled-coil region" evidence="1">
    <location>
        <begin position="223"/>
        <end position="250"/>
    </location>
</feature>
<keyword evidence="1" id="KW-0175">Coiled coil</keyword>
<keyword evidence="3" id="KW-1185">Reference proteome</keyword>
<feature type="coiled-coil region" evidence="1">
    <location>
        <begin position="105"/>
        <end position="132"/>
    </location>
</feature>
<feature type="coiled-coil region" evidence="1">
    <location>
        <begin position="33"/>
        <end position="60"/>
    </location>
</feature>